<dbReference type="KEGG" id="sast:CD934_06705"/>
<dbReference type="InterPro" id="IPR006311">
    <property type="entry name" value="TAT_signal"/>
</dbReference>
<proteinExistence type="predicted"/>
<name>A0A514JM56_9ACTN</name>
<dbReference type="PROSITE" id="PS51318">
    <property type="entry name" value="TAT"/>
    <property type="match status" value="1"/>
</dbReference>
<keyword evidence="2" id="KW-1185">Reference proteome</keyword>
<evidence type="ECO:0000313" key="1">
    <source>
        <dbReference type="EMBL" id="QDI68401.1"/>
    </source>
</evidence>
<dbReference type="EMBL" id="CP022310">
    <property type="protein sequence ID" value="QDI68401.1"/>
    <property type="molecule type" value="Genomic_DNA"/>
</dbReference>
<dbReference type="RefSeq" id="WP_142231522.1">
    <property type="nucleotide sequence ID" value="NZ_CP022310.1"/>
</dbReference>
<reference evidence="1 2" key="1">
    <citation type="submission" date="2017-07" db="EMBL/GenBank/DDBJ databases">
        <title>The Complete Genome of Streptomyces asterosporus-ZSY.</title>
        <authorList>
            <person name="Zhang S."/>
        </authorList>
    </citation>
    <scope>NUCLEOTIDE SEQUENCE [LARGE SCALE GENOMIC DNA]</scope>
    <source>
        <strain evidence="1 2">DSM 41452</strain>
    </source>
</reference>
<protein>
    <submittedName>
        <fullName evidence="1">Uncharacterized protein</fullName>
    </submittedName>
</protein>
<dbReference type="Proteomes" id="UP000316215">
    <property type="component" value="Chromosome"/>
</dbReference>
<gene>
    <name evidence="1" type="ORF">CD934_06705</name>
</gene>
<sequence length="258" mass="29195">MSHHVDRRQVLRVSLGAAAAAAAGTVAARPAAAAGHHDELPEVPGMSGDRRANEFWYRLDEATLYNSGQEVKDAYAAIRAHVGNIERGMREKWLELVAQPGYPHTYAEFLAPVKQPLEVLSRTQLGVMDRYYGRRHPHLVKAFGWFGEGVLYDPRGHAPFLVHTMNATPDFPPPGYHTWYAYLRGMMLLDIDRRRWQRIAPALAFAWAVQSTAKPAQDRINPPLPARTVRRLATTWLVKDTDRLDQDFRSFPYPQGMS</sequence>
<organism evidence="1 2">
    <name type="scientific">Streptomyces calvus</name>
    <dbReference type="NCBI Taxonomy" id="67282"/>
    <lineage>
        <taxon>Bacteria</taxon>
        <taxon>Bacillati</taxon>
        <taxon>Actinomycetota</taxon>
        <taxon>Actinomycetes</taxon>
        <taxon>Kitasatosporales</taxon>
        <taxon>Streptomycetaceae</taxon>
        <taxon>Streptomyces</taxon>
    </lineage>
</organism>
<evidence type="ECO:0000313" key="2">
    <source>
        <dbReference type="Proteomes" id="UP000316215"/>
    </source>
</evidence>
<accession>A0A514JM56</accession>
<dbReference type="AlphaFoldDB" id="A0A514JM56"/>